<protein>
    <submittedName>
        <fullName evidence="10">THO complex subunit 4-like</fullName>
    </submittedName>
</protein>
<dbReference type="InterPro" id="IPR051229">
    <property type="entry name" value="ALYREF_mRNA_export"/>
</dbReference>
<dbReference type="InterPro" id="IPR000504">
    <property type="entry name" value="RRM_dom"/>
</dbReference>
<dbReference type="GO" id="GO:0006406">
    <property type="term" value="P:mRNA export from nucleus"/>
    <property type="evidence" value="ECO:0007669"/>
    <property type="project" value="TreeGrafter"/>
</dbReference>
<dbReference type="KEGG" id="aplc:110980896"/>
<evidence type="ECO:0000256" key="5">
    <source>
        <dbReference type="ARBA" id="ARBA00023242"/>
    </source>
</evidence>
<dbReference type="PROSITE" id="PS50102">
    <property type="entry name" value="RRM"/>
    <property type="match status" value="1"/>
</dbReference>
<feature type="compositionally biased region" description="Basic residues" evidence="7">
    <location>
        <begin position="17"/>
        <end position="30"/>
    </location>
</feature>
<dbReference type="SMART" id="SM01218">
    <property type="entry name" value="FoP_duplication"/>
    <property type="match status" value="1"/>
</dbReference>
<keyword evidence="9" id="KW-1185">Reference proteome</keyword>
<dbReference type="InterPro" id="IPR025715">
    <property type="entry name" value="FoP_C"/>
</dbReference>
<evidence type="ECO:0000256" key="2">
    <source>
        <dbReference type="ARBA" id="ARBA00022448"/>
    </source>
</evidence>
<feature type="region of interest" description="Disordered" evidence="7">
    <location>
        <begin position="16"/>
        <end position="102"/>
    </location>
</feature>
<dbReference type="PANTHER" id="PTHR19965:SF82">
    <property type="entry name" value="THO COMPLEX SUBUNIT 4"/>
    <property type="match status" value="1"/>
</dbReference>
<feature type="compositionally biased region" description="Gly residues" evidence="7">
    <location>
        <begin position="31"/>
        <end position="62"/>
    </location>
</feature>
<keyword evidence="2" id="KW-0813">Transport</keyword>
<dbReference type="PANTHER" id="PTHR19965">
    <property type="entry name" value="RNA AND EXPORT FACTOR BINDING PROTEIN"/>
    <property type="match status" value="1"/>
</dbReference>
<dbReference type="OrthoDB" id="1049195at2759"/>
<evidence type="ECO:0000256" key="7">
    <source>
        <dbReference type="SAM" id="MobiDB-lite"/>
    </source>
</evidence>
<feature type="domain" description="RRM" evidence="8">
    <location>
        <begin position="106"/>
        <end position="183"/>
    </location>
</feature>
<evidence type="ECO:0000256" key="1">
    <source>
        <dbReference type="ARBA" id="ARBA00004123"/>
    </source>
</evidence>
<gene>
    <name evidence="10" type="primary">LOC110980896</name>
</gene>
<keyword evidence="4 6" id="KW-0694">RNA-binding</keyword>
<dbReference type="Pfam" id="PF00076">
    <property type="entry name" value="RRM_1"/>
    <property type="match status" value="1"/>
</dbReference>
<dbReference type="Proteomes" id="UP000694845">
    <property type="component" value="Unplaced"/>
</dbReference>
<dbReference type="SMART" id="SM00360">
    <property type="entry name" value="RRM"/>
    <property type="match status" value="1"/>
</dbReference>
<evidence type="ECO:0000313" key="9">
    <source>
        <dbReference type="Proteomes" id="UP000694845"/>
    </source>
</evidence>
<feature type="region of interest" description="Disordered" evidence="7">
    <location>
        <begin position="192"/>
        <end position="265"/>
    </location>
</feature>
<dbReference type="InterPro" id="IPR035979">
    <property type="entry name" value="RBD_domain_sf"/>
</dbReference>
<evidence type="ECO:0000313" key="10">
    <source>
        <dbReference type="RefSeq" id="XP_022093645.1"/>
    </source>
</evidence>
<sequence length="265" mass="28333">MTEKIDMSLEDIIKLNRTNKRGGGRGRGGRGRGGGQTRGGGRGRGGMSGGGAIRRQGRGGGARPTPYSRPKQVPDQWQHDMYEGGTGTGRMQYRTGGSVGGQNQQGKLMVSNLDYGVSDADIQELFGDFGVLLHAAVHYDQSGRSQGTADVVFQRKADAIKAMKQYNNVPLDGSPMNIQLVTSPLEYEQQLRQPTQRAGNQGRIQRGRGAGGRNQYNNRGGRNQGRGGLRGRGGRGRGRGGSKGPTPTAEELDAQLDAYNAEMDS</sequence>
<evidence type="ECO:0000256" key="4">
    <source>
        <dbReference type="ARBA" id="ARBA00022884"/>
    </source>
</evidence>
<dbReference type="OMA" id="RNDYPRD"/>
<keyword evidence="5" id="KW-0539">Nucleus</keyword>
<proteinExistence type="predicted"/>
<name>A0A8B7YMG8_ACAPL</name>
<dbReference type="AlphaFoldDB" id="A0A8B7YMG8"/>
<dbReference type="InterPro" id="IPR012677">
    <property type="entry name" value="Nucleotide-bd_a/b_plait_sf"/>
</dbReference>
<dbReference type="SUPFAM" id="SSF54928">
    <property type="entry name" value="RNA-binding domain, RBD"/>
    <property type="match status" value="1"/>
</dbReference>
<evidence type="ECO:0000256" key="3">
    <source>
        <dbReference type="ARBA" id="ARBA00022816"/>
    </source>
</evidence>
<organism evidence="9 10">
    <name type="scientific">Acanthaster planci</name>
    <name type="common">Crown-of-thorns starfish</name>
    <dbReference type="NCBI Taxonomy" id="133434"/>
    <lineage>
        <taxon>Eukaryota</taxon>
        <taxon>Metazoa</taxon>
        <taxon>Echinodermata</taxon>
        <taxon>Eleutherozoa</taxon>
        <taxon>Asterozoa</taxon>
        <taxon>Asteroidea</taxon>
        <taxon>Valvatacea</taxon>
        <taxon>Valvatida</taxon>
        <taxon>Acanthasteridae</taxon>
        <taxon>Acanthaster</taxon>
    </lineage>
</organism>
<dbReference type="CDD" id="cd12680">
    <property type="entry name" value="RRM_THOC4"/>
    <property type="match status" value="1"/>
</dbReference>
<accession>A0A8B7YMG8</accession>
<evidence type="ECO:0000259" key="8">
    <source>
        <dbReference type="PROSITE" id="PS50102"/>
    </source>
</evidence>
<reference evidence="10" key="1">
    <citation type="submission" date="2025-08" db="UniProtKB">
        <authorList>
            <consortium name="RefSeq"/>
        </authorList>
    </citation>
    <scope>IDENTIFICATION</scope>
</reference>
<dbReference type="Gene3D" id="3.30.70.330">
    <property type="match status" value="1"/>
</dbReference>
<dbReference type="GeneID" id="110980896"/>
<dbReference type="GO" id="GO:0003729">
    <property type="term" value="F:mRNA binding"/>
    <property type="evidence" value="ECO:0007669"/>
    <property type="project" value="TreeGrafter"/>
</dbReference>
<dbReference type="Pfam" id="PF13865">
    <property type="entry name" value="FoP_duplication"/>
    <property type="match status" value="1"/>
</dbReference>
<feature type="compositionally biased region" description="Gly residues" evidence="7">
    <location>
        <begin position="222"/>
        <end position="231"/>
    </location>
</feature>
<dbReference type="GO" id="GO:0005634">
    <property type="term" value="C:nucleus"/>
    <property type="evidence" value="ECO:0007669"/>
    <property type="project" value="UniProtKB-SubCell"/>
</dbReference>
<keyword evidence="3" id="KW-0509">mRNA transport</keyword>
<evidence type="ECO:0000256" key="6">
    <source>
        <dbReference type="PROSITE-ProRule" id="PRU00176"/>
    </source>
</evidence>
<dbReference type="RefSeq" id="XP_022093645.1">
    <property type="nucleotide sequence ID" value="XM_022237953.1"/>
</dbReference>
<dbReference type="FunFam" id="3.30.70.330:FF:000273">
    <property type="entry name" value="THO complex subunit 4"/>
    <property type="match status" value="1"/>
</dbReference>
<comment type="subcellular location">
    <subcellularLocation>
        <location evidence="1">Nucleus</location>
    </subcellularLocation>
</comment>